<organism evidence="2 3">
    <name type="scientific">Hymenobacter yonginensis</name>
    <dbReference type="NCBI Taxonomy" id="748197"/>
    <lineage>
        <taxon>Bacteria</taxon>
        <taxon>Pseudomonadati</taxon>
        <taxon>Bacteroidota</taxon>
        <taxon>Cytophagia</taxon>
        <taxon>Cytophagales</taxon>
        <taxon>Hymenobacteraceae</taxon>
        <taxon>Hymenobacter</taxon>
    </lineage>
</organism>
<reference evidence="2 3" key="1">
    <citation type="journal article" date="2011" name="Int. J. Syst. Evol. Microbiol.">
        <title>Hymenobacter yonginensis sp. nov., isolated from a mesotrophic artificial lake.</title>
        <authorList>
            <person name="Joung Y."/>
            <person name="Cho S.H."/>
            <person name="Kim H."/>
            <person name="Kim S.B."/>
            <person name="Joh K."/>
        </authorList>
    </citation>
    <scope>NUCLEOTIDE SEQUENCE [LARGE SCALE GENOMIC DNA]</scope>
    <source>
        <strain evidence="2 3">KCTC 22745</strain>
    </source>
</reference>
<feature type="region of interest" description="Disordered" evidence="1">
    <location>
        <begin position="1"/>
        <end position="21"/>
    </location>
</feature>
<name>A0ABY7PT45_9BACT</name>
<dbReference type="RefSeq" id="WP_270128669.1">
    <property type="nucleotide sequence ID" value="NZ_CP115396.1"/>
</dbReference>
<dbReference type="Proteomes" id="UP001211872">
    <property type="component" value="Chromosome"/>
</dbReference>
<feature type="compositionally biased region" description="Polar residues" evidence="1">
    <location>
        <begin position="11"/>
        <end position="20"/>
    </location>
</feature>
<dbReference type="EMBL" id="CP115396">
    <property type="protein sequence ID" value="WBO86079.1"/>
    <property type="molecule type" value="Genomic_DNA"/>
</dbReference>
<evidence type="ECO:0000313" key="3">
    <source>
        <dbReference type="Proteomes" id="UP001211872"/>
    </source>
</evidence>
<proteinExistence type="predicted"/>
<sequence length="62" mass="6989">MNTANPEHPQQPESPENESSFLPKLEDLIAVTGLFTPSLILEELQDLEKLDEQQEVSKPDID</sequence>
<keyword evidence="3" id="KW-1185">Reference proteome</keyword>
<gene>
    <name evidence="2" type="ORF">O9Z63_07440</name>
</gene>
<accession>A0ABY7PT45</accession>
<evidence type="ECO:0000313" key="2">
    <source>
        <dbReference type="EMBL" id="WBO86079.1"/>
    </source>
</evidence>
<protein>
    <submittedName>
        <fullName evidence="2">Uncharacterized protein</fullName>
    </submittedName>
</protein>
<evidence type="ECO:0000256" key="1">
    <source>
        <dbReference type="SAM" id="MobiDB-lite"/>
    </source>
</evidence>